<evidence type="ECO:0000313" key="1">
    <source>
        <dbReference type="EMBL" id="KAA6407005.1"/>
    </source>
</evidence>
<sequence length="88" mass="10043">MESGVRGFLPVRHKRLRTGRSLRGVLLTEERGSKRSRMGACSGLDHAEGPYLNYDIHAFRLGNDLLHSLIEKHGRYQILQKTLGSIQW</sequence>
<reference evidence="1 2" key="1">
    <citation type="submission" date="2019-09" db="EMBL/GenBank/DDBJ databases">
        <title>The hologenome of the rock-dwelling lichen Lasallia pustulata.</title>
        <authorList>
            <person name="Greshake Tzovaras B."/>
            <person name="Segers F."/>
            <person name="Bicker A."/>
            <person name="Dal Grande F."/>
            <person name="Otte J."/>
            <person name="Hankeln T."/>
            <person name="Schmitt I."/>
            <person name="Ebersberger I."/>
        </authorList>
    </citation>
    <scope>NUCLEOTIDE SEQUENCE [LARGE SCALE GENOMIC DNA]</scope>
    <source>
        <strain evidence="1">A1-1</strain>
    </source>
</reference>
<gene>
    <name evidence="1" type="ORF">FRX48_09303</name>
</gene>
<dbReference type="Proteomes" id="UP000324767">
    <property type="component" value="Unassembled WGS sequence"/>
</dbReference>
<proteinExistence type="predicted"/>
<dbReference type="AlphaFoldDB" id="A0A5M8PCQ3"/>
<dbReference type="EMBL" id="VXIT01000021">
    <property type="protein sequence ID" value="KAA6407005.1"/>
    <property type="molecule type" value="Genomic_DNA"/>
</dbReference>
<name>A0A5M8PCQ3_9LECA</name>
<accession>A0A5M8PCQ3</accession>
<comment type="caution">
    <text evidence="1">The sequence shown here is derived from an EMBL/GenBank/DDBJ whole genome shotgun (WGS) entry which is preliminary data.</text>
</comment>
<protein>
    <submittedName>
        <fullName evidence="1">Uncharacterized protein</fullName>
    </submittedName>
</protein>
<organism evidence="1 2">
    <name type="scientific">Lasallia pustulata</name>
    <dbReference type="NCBI Taxonomy" id="136370"/>
    <lineage>
        <taxon>Eukaryota</taxon>
        <taxon>Fungi</taxon>
        <taxon>Dikarya</taxon>
        <taxon>Ascomycota</taxon>
        <taxon>Pezizomycotina</taxon>
        <taxon>Lecanoromycetes</taxon>
        <taxon>OSLEUM clade</taxon>
        <taxon>Umbilicariomycetidae</taxon>
        <taxon>Umbilicariales</taxon>
        <taxon>Umbilicariaceae</taxon>
        <taxon>Lasallia</taxon>
    </lineage>
</organism>
<evidence type="ECO:0000313" key="2">
    <source>
        <dbReference type="Proteomes" id="UP000324767"/>
    </source>
</evidence>